<evidence type="ECO:0000313" key="2">
    <source>
        <dbReference type="EMBL" id="MEK0082551.1"/>
    </source>
</evidence>
<dbReference type="EMBL" id="JBBLZC010000004">
    <property type="protein sequence ID" value="MEK0082551.1"/>
    <property type="molecule type" value="Genomic_DNA"/>
</dbReference>
<evidence type="ECO:0008006" key="4">
    <source>
        <dbReference type="Google" id="ProtNLM"/>
    </source>
</evidence>
<evidence type="ECO:0000313" key="3">
    <source>
        <dbReference type="Proteomes" id="UP001375743"/>
    </source>
</evidence>
<organism evidence="2 3">
    <name type="scientific">Benzoatithermus flavus</name>
    <dbReference type="NCBI Taxonomy" id="3108223"/>
    <lineage>
        <taxon>Bacteria</taxon>
        <taxon>Pseudomonadati</taxon>
        <taxon>Pseudomonadota</taxon>
        <taxon>Alphaproteobacteria</taxon>
        <taxon>Geminicoccales</taxon>
        <taxon>Geminicoccaceae</taxon>
        <taxon>Benzoatithermus</taxon>
    </lineage>
</organism>
<comment type="caution">
    <text evidence="2">The sequence shown here is derived from an EMBL/GenBank/DDBJ whole genome shotgun (WGS) entry which is preliminary data.</text>
</comment>
<feature type="compositionally biased region" description="Pro residues" evidence="1">
    <location>
        <begin position="46"/>
        <end position="66"/>
    </location>
</feature>
<feature type="region of interest" description="Disordered" evidence="1">
    <location>
        <begin position="39"/>
        <end position="66"/>
    </location>
</feature>
<keyword evidence="3" id="KW-1185">Reference proteome</keyword>
<protein>
    <recommendedName>
        <fullName evidence="4">Lipoprotein</fullName>
    </recommendedName>
</protein>
<proteinExistence type="predicted"/>
<name>A0ABU8XMX8_9PROT</name>
<reference evidence="2 3" key="1">
    <citation type="submission" date="2024-01" db="EMBL/GenBank/DDBJ databases">
        <title>Multi-omics insights into the function and evolution of sodium benzoate biodegradation pathways in Benzoatithermus flavus gen. nov., sp. nov. from hot spring.</title>
        <authorList>
            <person name="Hu C.-J."/>
            <person name="Li W.-J."/>
        </authorList>
    </citation>
    <scope>NUCLEOTIDE SEQUENCE [LARGE SCALE GENOMIC DNA]</scope>
    <source>
        <strain evidence="2 3">SYSU G07066</strain>
    </source>
</reference>
<gene>
    <name evidence="2" type="ORF">U1T56_05275</name>
</gene>
<sequence length="66" mass="6780">MTASFGRKTAAVAMLLGLGPALTGCGGDSRDLWGVDKSKTVQLPPSDYPAPDNNPPPKTSAPTPQQ</sequence>
<dbReference type="RefSeq" id="WP_418158404.1">
    <property type="nucleotide sequence ID" value="NZ_JBBLZC010000004.1"/>
</dbReference>
<dbReference type="PROSITE" id="PS51257">
    <property type="entry name" value="PROKAR_LIPOPROTEIN"/>
    <property type="match status" value="1"/>
</dbReference>
<evidence type="ECO:0000256" key="1">
    <source>
        <dbReference type="SAM" id="MobiDB-lite"/>
    </source>
</evidence>
<accession>A0ABU8XMX8</accession>
<dbReference type="Proteomes" id="UP001375743">
    <property type="component" value="Unassembled WGS sequence"/>
</dbReference>